<dbReference type="PANTHER" id="PTHR30629">
    <property type="entry name" value="PROPHAGE INTEGRASE"/>
    <property type="match status" value="1"/>
</dbReference>
<evidence type="ECO:0000313" key="4">
    <source>
        <dbReference type="EMBL" id="CAB3798005.1"/>
    </source>
</evidence>
<keyword evidence="2" id="KW-0229">DNA integration</keyword>
<name>A0A6S7BF63_9BURK</name>
<dbReference type="GO" id="GO:0003677">
    <property type="term" value="F:DNA binding"/>
    <property type="evidence" value="ECO:0007669"/>
    <property type="project" value="InterPro"/>
</dbReference>
<gene>
    <name evidence="4" type="ORF">LMG28138_04358</name>
</gene>
<evidence type="ECO:0000313" key="5">
    <source>
        <dbReference type="Proteomes" id="UP000494115"/>
    </source>
</evidence>
<dbReference type="EMBL" id="CADIKM010000028">
    <property type="protein sequence ID" value="CAB3798005.1"/>
    <property type="molecule type" value="Genomic_DNA"/>
</dbReference>
<dbReference type="Gene3D" id="1.10.443.10">
    <property type="entry name" value="Intergrase catalytic core"/>
    <property type="match status" value="1"/>
</dbReference>
<evidence type="ECO:0000256" key="3">
    <source>
        <dbReference type="ARBA" id="ARBA00023172"/>
    </source>
</evidence>
<dbReference type="GO" id="GO:0015074">
    <property type="term" value="P:DNA integration"/>
    <property type="evidence" value="ECO:0007669"/>
    <property type="project" value="UniProtKB-KW"/>
</dbReference>
<dbReference type="InterPro" id="IPR013762">
    <property type="entry name" value="Integrase-like_cat_sf"/>
</dbReference>
<dbReference type="SUPFAM" id="SSF56349">
    <property type="entry name" value="DNA breaking-rejoining enzymes"/>
    <property type="match status" value="1"/>
</dbReference>
<keyword evidence="3" id="KW-0233">DNA recombination</keyword>
<reference evidence="4 5" key="1">
    <citation type="submission" date="2020-04" db="EMBL/GenBank/DDBJ databases">
        <authorList>
            <person name="De Canck E."/>
        </authorList>
    </citation>
    <scope>NUCLEOTIDE SEQUENCE [LARGE SCALE GENOMIC DNA]</scope>
    <source>
        <strain evidence="4 5">LMG 28138</strain>
    </source>
</reference>
<dbReference type="InterPro" id="IPR011010">
    <property type="entry name" value="DNA_brk_join_enz"/>
</dbReference>
<dbReference type="Proteomes" id="UP000494115">
    <property type="component" value="Unassembled WGS sequence"/>
</dbReference>
<organism evidence="4 5">
    <name type="scientific">Pararobbsia alpina</name>
    <dbReference type="NCBI Taxonomy" id="621374"/>
    <lineage>
        <taxon>Bacteria</taxon>
        <taxon>Pseudomonadati</taxon>
        <taxon>Pseudomonadota</taxon>
        <taxon>Betaproteobacteria</taxon>
        <taxon>Burkholderiales</taxon>
        <taxon>Burkholderiaceae</taxon>
        <taxon>Pararobbsia</taxon>
    </lineage>
</organism>
<protein>
    <recommendedName>
        <fullName evidence="6">Tyr recombinase domain-containing protein</fullName>
    </recommendedName>
</protein>
<evidence type="ECO:0000256" key="2">
    <source>
        <dbReference type="ARBA" id="ARBA00022908"/>
    </source>
</evidence>
<evidence type="ECO:0000256" key="1">
    <source>
        <dbReference type="ARBA" id="ARBA00008857"/>
    </source>
</evidence>
<evidence type="ECO:0008006" key="6">
    <source>
        <dbReference type="Google" id="ProtNLM"/>
    </source>
</evidence>
<accession>A0A6S7BF63</accession>
<dbReference type="InterPro" id="IPR050808">
    <property type="entry name" value="Phage_Integrase"/>
</dbReference>
<sequence length="79" mass="8939">MHRSEHIDALTLPGGRWTPHDLRRTGATLMGELGVHGDVIEKCLNHLEQNKIKRTYQQVHYPVSGDRLPSIQTLKKTSA</sequence>
<keyword evidence="5" id="KW-1185">Reference proteome</keyword>
<dbReference type="GO" id="GO:0006310">
    <property type="term" value="P:DNA recombination"/>
    <property type="evidence" value="ECO:0007669"/>
    <property type="project" value="UniProtKB-KW"/>
</dbReference>
<dbReference type="PANTHER" id="PTHR30629:SF2">
    <property type="entry name" value="PROPHAGE INTEGRASE INTS-RELATED"/>
    <property type="match status" value="1"/>
</dbReference>
<comment type="similarity">
    <text evidence="1">Belongs to the 'phage' integrase family.</text>
</comment>
<dbReference type="AlphaFoldDB" id="A0A6S7BF63"/>
<proteinExistence type="inferred from homology"/>